<evidence type="ECO:0000313" key="8">
    <source>
        <dbReference type="EMBL" id="MBD7957169.1"/>
    </source>
</evidence>
<dbReference type="PANTHER" id="PTHR12592">
    <property type="entry name" value="ATP-DEPENDENT (S)-NAD(P)H-HYDRATE DEHYDRATASE FAMILY MEMBER"/>
    <property type="match status" value="1"/>
</dbReference>
<evidence type="ECO:0000313" key="9">
    <source>
        <dbReference type="Proteomes" id="UP000648352"/>
    </source>
</evidence>
<evidence type="ECO:0000256" key="6">
    <source>
        <dbReference type="HAMAP-Rule" id="MF_01965"/>
    </source>
</evidence>
<dbReference type="RefSeq" id="WP_191718312.1">
    <property type="nucleotide sequence ID" value="NZ_JACSQP010000003.1"/>
</dbReference>
<comment type="catalytic activity">
    <reaction evidence="6">
        <text>(6S)-NADHX + ADP = AMP + phosphate + NADH + H(+)</text>
        <dbReference type="Rhea" id="RHEA:32223"/>
        <dbReference type="ChEBI" id="CHEBI:15378"/>
        <dbReference type="ChEBI" id="CHEBI:43474"/>
        <dbReference type="ChEBI" id="CHEBI:57945"/>
        <dbReference type="ChEBI" id="CHEBI:64074"/>
        <dbReference type="ChEBI" id="CHEBI:456215"/>
        <dbReference type="ChEBI" id="CHEBI:456216"/>
        <dbReference type="EC" id="4.2.1.136"/>
    </reaction>
</comment>
<sequence>MISAGAWSGQDVAGTLRMPTDADHKYSRGVVGVRTGSDLFPGAAVLGVEAAWRTGIGMVRYLGPAGAAAAVLARRPETVTAPGAVQAWLIGSGTDAATRTAAETMALRDVLTGEQPVVVDAGALDLAPAATAPLVVTPHDGEHARLRAALGLAEFDAADDAAARAEAATQTAAALGGVVLLKGAETIVAAPDGTLVRVRAGTPWLATAGTGDVLGGVLGALVAGAVAADGPAGADLVRAAASAAWLHGQAGVLAARDVGGGPITALDVAEALPRVVAAVLSGRA</sequence>
<evidence type="ECO:0000259" key="7">
    <source>
        <dbReference type="PROSITE" id="PS51383"/>
    </source>
</evidence>
<organism evidence="8 9">
    <name type="scientific">Microbacterium pullorum</name>
    <dbReference type="NCBI Taxonomy" id="2762236"/>
    <lineage>
        <taxon>Bacteria</taxon>
        <taxon>Bacillati</taxon>
        <taxon>Actinomycetota</taxon>
        <taxon>Actinomycetes</taxon>
        <taxon>Micrococcales</taxon>
        <taxon>Microbacteriaceae</taxon>
        <taxon>Microbacterium</taxon>
    </lineage>
</organism>
<dbReference type="EC" id="4.2.1.136" evidence="6"/>
<dbReference type="HAMAP" id="MF_01965">
    <property type="entry name" value="NADHX_dehydratase"/>
    <property type="match status" value="1"/>
</dbReference>
<dbReference type="SUPFAM" id="SSF53613">
    <property type="entry name" value="Ribokinase-like"/>
    <property type="match status" value="1"/>
</dbReference>
<keyword evidence="9" id="KW-1185">Reference proteome</keyword>
<dbReference type="PROSITE" id="PS51383">
    <property type="entry name" value="YJEF_C_3"/>
    <property type="match status" value="1"/>
</dbReference>
<evidence type="ECO:0000256" key="2">
    <source>
        <dbReference type="ARBA" id="ARBA00022840"/>
    </source>
</evidence>
<gene>
    <name evidence="6" type="primary">nnrD</name>
    <name evidence="8" type="ORF">H9651_05935</name>
</gene>
<keyword evidence="2 6" id="KW-0067">ATP-binding</keyword>
<dbReference type="InterPro" id="IPR000631">
    <property type="entry name" value="CARKD"/>
</dbReference>
<feature type="binding site" evidence="6">
    <location>
        <position position="211"/>
    </location>
    <ligand>
        <name>AMP</name>
        <dbReference type="ChEBI" id="CHEBI:456215"/>
    </ligand>
</feature>
<comment type="catalytic activity">
    <reaction evidence="6">
        <text>(6S)-NADPHX + ADP = AMP + phosphate + NADPH + H(+)</text>
        <dbReference type="Rhea" id="RHEA:32235"/>
        <dbReference type="ChEBI" id="CHEBI:15378"/>
        <dbReference type="ChEBI" id="CHEBI:43474"/>
        <dbReference type="ChEBI" id="CHEBI:57783"/>
        <dbReference type="ChEBI" id="CHEBI:64076"/>
        <dbReference type="ChEBI" id="CHEBI:456215"/>
        <dbReference type="ChEBI" id="CHEBI:456216"/>
        <dbReference type="EC" id="4.2.1.136"/>
    </reaction>
</comment>
<dbReference type="Pfam" id="PF01256">
    <property type="entry name" value="Carb_kinase"/>
    <property type="match status" value="1"/>
</dbReference>
<dbReference type="CDD" id="cd01171">
    <property type="entry name" value="YXKO-related"/>
    <property type="match status" value="1"/>
</dbReference>
<evidence type="ECO:0000256" key="4">
    <source>
        <dbReference type="ARBA" id="ARBA00023027"/>
    </source>
</evidence>
<comment type="function">
    <text evidence="6">Catalyzes the dehydration of the S-form of NAD(P)HX at the expense of ADP, which is converted to AMP. Together with NAD(P)HX epimerase, which catalyzes the epimerization of the S- and R-forms, the enzyme allows the repair of both epimers of NAD(P)HX, a damaged form of NAD(P)H that is a result of enzymatic or heat-dependent hydration.</text>
</comment>
<name>A0ABR8S1E8_9MICO</name>
<feature type="binding site" evidence="6">
    <location>
        <position position="43"/>
    </location>
    <ligand>
        <name>(6S)-NADPHX</name>
        <dbReference type="ChEBI" id="CHEBI:64076"/>
    </ligand>
</feature>
<dbReference type="Gene3D" id="3.40.1190.20">
    <property type="match status" value="1"/>
</dbReference>
<feature type="binding site" evidence="6">
    <location>
        <position position="139"/>
    </location>
    <ligand>
        <name>(6S)-NADPHX</name>
        <dbReference type="ChEBI" id="CHEBI:64076"/>
    </ligand>
</feature>
<dbReference type="PANTHER" id="PTHR12592:SF0">
    <property type="entry name" value="ATP-DEPENDENT (S)-NAD(P)H-HYDRATE DEHYDRATASE"/>
    <property type="match status" value="1"/>
</dbReference>
<dbReference type="Proteomes" id="UP000648352">
    <property type="component" value="Unassembled WGS sequence"/>
</dbReference>
<keyword evidence="3 6" id="KW-0521">NADP</keyword>
<reference evidence="8 9" key="1">
    <citation type="submission" date="2020-08" db="EMBL/GenBank/DDBJ databases">
        <title>A Genomic Blueprint of the Chicken Gut Microbiome.</title>
        <authorList>
            <person name="Gilroy R."/>
            <person name="Ravi A."/>
            <person name="Getino M."/>
            <person name="Pursley I."/>
            <person name="Horton D.L."/>
            <person name="Alikhan N.-F."/>
            <person name="Baker D."/>
            <person name="Gharbi K."/>
            <person name="Hall N."/>
            <person name="Watson M."/>
            <person name="Adriaenssens E.M."/>
            <person name="Foster-Nyarko E."/>
            <person name="Jarju S."/>
            <person name="Secka A."/>
            <person name="Antonio M."/>
            <person name="Oren A."/>
            <person name="Chaudhuri R."/>
            <person name="La Ragione R.M."/>
            <person name="Hildebrand F."/>
            <person name="Pallen M.J."/>
        </authorList>
    </citation>
    <scope>NUCLEOTIDE SEQUENCE [LARGE SCALE GENOMIC DNA]</scope>
    <source>
        <strain evidence="8 9">Sa4CUA7</strain>
    </source>
</reference>
<comment type="similarity">
    <text evidence="6">Belongs to the NnrD/CARKD family.</text>
</comment>
<comment type="subunit">
    <text evidence="6">Homotetramer.</text>
</comment>
<dbReference type="InterPro" id="IPR029056">
    <property type="entry name" value="Ribokinase-like"/>
</dbReference>
<evidence type="ECO:0000256" key="5">
    <source>
        <dbReference type="ARBA" id="ARBA00023239"/>
    </source>
</evidence>
<evidence type="ECO:0000256" key="3">
    <source>
        <dbReference type="ARBA" id="ARBA00022857"/>
    </source>
</evidence>
<feature type="binding site" evidence="6">
    <location>
        <position position="212"/>
    </location>
    <ligand>
        <name>(6S)-NADPHX</name>
        <dbReference type="ChEBI" id="CHEBI:64076"/>
    </ligand>
</feature>
<feature type="binding site" evidence="6">
    <location>
        <position position="93"/>
    </location>
    <ligand>
        <name>(6S)-NADPHX</name>
        <dbReference type="ChEBI" id="CHEBI:64076"/>
    </ligand>
</feature>
<accession>A0ABR8S1E8</accession>
<keyword evidence="1 6" id="KW-0547">Nucleotide-binding</keyword>
<dbReference type="EMBL" id="JACSQP010000003">
    <property type="protein sequence ID" value="MBD7957169.1"/>
    <property type="molecule type" value="Genomic_DNA"/>
</dbReference>
<comment type="caution">
    <text evidence="8">The sequence shown here is derived from an EMBL/GenBank/DDBJ whole genome shotgun (WGS) entry which is preliminary data.</text>
</comment>
<keyword evidence="4 6" id="KW-0520">NAD</keyword>
<feature type="binding site" evidence="6">
    <location>
        <begin position="182"/>
        <end position="186"/>
    </location>
    <ligand>
        <name>AMP</name>
        <dbReference type="ChEBI" id="CHEBI:456215"/>
    </ligand>
</feature>
<protein>
    <recommendedName>
        <fullName evidence="6">ADP-dependent (S)-NAD(P)H-hydrate dehydratase</fullName>
        <ecNumber evidence="6">4.2.1.136</ecNumber>
    </recommendedName>
    <alternativeName>
        <fullName evidence="6">ADP-dependent NAD(P)HX dehydratase</fullName>
    </alternativeName>
</protein>
<proteinExistence type="inferred from homology"/>
<feature type="domain" description="YjeF C-terminal" evidence="7">
    <location>
        <begin position="8"/>
        <end position="279"/>
    </location>
</feature>
<comment type="cofactor">
    <cofactor evidence="6">
        <name>Mg(2+)</name>
        <dbReference type="ChEBI" id="CHEBI:18420"/>
    </cofactor>
</comment>
<evidence type="ECO:0000256" key="1">
    <source>
        <dbReference type="ARBA" id="ARBA00022741"/>
    </source>
</evidence>
<keyword evidence="5 6" id="KW-0456">Lyase</keyword>